<proteinExistence type="predicted"/>
<name>A0AAV0WNK9_9HEMI</name>
<dbReference type="GO" id="GO:0046983">
    <property type="term" value="F:protein dimerization activity"/>
    <property type="evidence" value="ECO:0007669"/>
    <property type="project" value="InterPro"/>
</dbReference>
<dbReference type="PANTHER" id="PTHR45749:SF21">
    <property type="entry name" value="DUF4371 DOMAIN-CONTAINING PROTEIN"/>
    <property type="match status" value="1"/>
</dbReference>
<dbReference type="Proteomes" id="UP001160148">
    <property type="component" value="Unassembled WGS sequence"/>
</dbReference>
<keyword evidence="3" id="KW-1185">Reference proteome</keyword>
<dbReference type="InterPro" id="IPR008906">
    <property type="entry name" value="HATC_C_dom"/>
</dbReference>
<reference evidence="2 3" key="1">
    <citation type="submission" date="2023-01" db="EMBL/GenBank/DDBJ databases">
        <authorList>
            <person name="Whitehead M."/>
        </authorList>
    </citation>
    <scope>NUCLEOTIDE SEQUENCE [LARGE SCALE GENOMIC DNA]</scope>
</reference>
<gene>
    <name evidence="2" type="ORF">MEUPH1_LOCUS13038</name>
</gene>
<protein>
    <recommendedName>
        <fullName evidence="1">HAT C-terminal dimerisation domain-containing protein</fullName>
    </recommendedName>
</protein>
<dbReference type="InterPro" id="IPR012337">
    <property type="entry name" value="RNaseH-like_sf"/>
</dbReference>
<dbReference type="SUPFAM" id="SSF53098">
    <property type="entry name" value="Ribonuclease H-like"/>
    <property type="match status" value="1"/>
</dbReference>
<evidence type="ECO:0000259" key="1">
    <source>
        <dbReference type="Pfam" id="PF05699"/>
    </source>
</evidence>
<comment type="caution">
    <text evidence="2">The sequence shown here is derived from an EMBL/GenBank/DDBJ whole genome shotgun (WGS) entry which is preliminary data.</text>
</comment>
<dbReference type="Pfam" id="PF05699">
    <property type="entry name" value="Dimer_Tnp_hAT"/>
    <property type="match status" value="1"/>
</dbReference>
<evidence type="ECO:0000313" key="3">
    <source>
        <dbReference type="Proteomes" id="UP001160148"/>
    </source>
</evidence>
<organism evidence="2 3">
    <name type="scientific">Macrosiphum euphorbiae</name>
    <name type="common">potato aphid</name>
    <dbReference type="NCBI Taxonomy" id="13131"/>
    <lineage>
        <taxon>Eukaryota</taxon>
        <taxon>Metazoa</taxon>
        <taxon>Ecdysozoa</taxon>
        <taxon>Arthropoda</taxon>
        <taxon>Hexapoda</taxon>
        <taxon>Insecta</taxon>
        <taxon>Pterygota</taxon>
        <taxon>Neoptera</taxon>
        <taxon>Paraneoptera</taxon>
        <taxon>Hemiptera</taxon>
        <taxon>Sternorrhyncha</taxon>
        <taxon>Aphidomorpha</taxon>
        <taxon>Aphidoidea</taxon>
        <taxon>Aphididae</taxon>
        <taxon>Macrosiphini</taxon>
        <taxon>Macrosiphum</taxon>
    </lineage>
</organism>
<accession>A0AAV0WNK9</accession>
<feature type="domain" description="HAT C-terminal dimerisation" evidence="1">
    <location>
        <begin position="103"/>
        <end position="171"/>
    </location>
</feature>
<dbReference type="EMBL" id="CARXXK010000002">
    <property type="protein sequence ID" value="CAI6357412.1"/>
    <property type="molecule type" value="Genomic_DNA"/>
</dbReference>
<sequence length="197" mass="22427">MIQKVSASLQSSNLDLLSAVSLVKSLREHLNKMIRGIDERFSQETLNLIASMGKMLKLQTDDADIKILSEAFNLKNIHTEIKLLINIPEIESICGSSNINISKWLDWLVDSGRSEIFSDFYKSLKLFVTIPVTSCSCERAFSKLTIVKSKLRSVMTQERLNALMLIFIEQHIATEIDLEDVIEEFKVLIPGKRRIEL</sequence>
<dbReference type="AlphaFoldDB" id="A0AAV0WNK9"/>
<dbReference type="PANTHER" id="PTHR45749">
    <property type="match status" value="1"/>
</dbReference>
<evidence type="ECO:0000313" key="2">
    <source>
        <dbReference type="EMBL" id="CAI6357412.1"/>
    </source>
</evidence>